<gene>
    <name evidence="2" type="ORF">BSAL_37250</name>
</gene>
<dbReference type="OMA" id="YFRDYIF"/>
<dbReference type="AlphaFoldDB" id="A0A0S4JQA4"/>
<keyword evidence="3" id="KW-1185">Reference proteome</keyword>
<accession>A0A0S4JQA4</accession>
<evidence type="ECO:0000256" key="1">
    <source>
        <dbReference type="SAM" id="MobiDB-lite"/>
    </source>
</evidence>
<dbReference type="OrthoDB" id="269876at2759"/>
<evidence type="ECO:0000313" key="2">
    <source>
        <dbReference type="EMBL" id="CUG92428.1"/>
    </source>
</evidence>
<evidence type="ECO:0000313" key="3">
    <source>
        <dbReference type="Proteomes" id="UP000051952"/>
    </source>
</evidence>
<feature type="region of interest" description="Disordered" evidence="1">
    <location>
        <begin position="561"/>
        <end position="599"/>
    </location>
</feature>
<proteinExistence type="predicted"/>
<dbReference type="Proteomes" id="UP000051952">
    <property type="component" value="Unassembled WGS sequence"/>
</dbReference>
<reference evidence="3" key="1">
    <citation type="submission" date="2015-09" db="EMBL/GenBank/DDBJ databases">
        <authorList>
            <consortium name="Pathogen Informatics"/>
        </authorList>
    </citation>
    <scope>NUCLEOTIDE SEQUENCE [LARGE SCALE GENOMIC DNA]</scope>
    <source>
        <strain evidence="3">Lake Konstanz</strain>
    </source>
</reference>
<sequence length="734" mass="81740">MESVAALDVQLQHLTSLSKANARLLDSITDVAASIQLRSNRIRQDVVPWGTSQDQITETIEESFKAARSYQTPPFVPQVLNRRVKDPVLICRTIDHLVYANEYLSSKPSNDYGDKLADTMSEKLKQIVIVSNEAIQGAFVQATGRLGALSGMTSKDFRTPAKQSSRTALASQNGLPLIFHSKVPLKDINSLVQKVYESFDSLETVHVAVREHLGEKMGAVLKELFDAPYLEESEGAARDPSASHANLSALAKHYQPGAHKFIGHSASCRVMVKEVAEVVQEYILEPTNDDYNVTTMAAELAQPIFDHVMDRAVAAVQHDVPSDATVMFIESRGAGIGLHPAGRSSVNRHFRDCIFVGLDAIAELWRWIELSEGLPGDAGDLQDHVRDKLSEYLDTIRECLMTYREAKGKIRVKKLVLAATDNASKEWIPAVDCTVHESATNMLHMLRVLFTSYYGAAKLALYGPGETAEDDVSAREELEEFVQDCVQGTIDDLVAIAQASLELSNTQESSHRFRAANVAVKTLGGTAKERVRLDPDIFIINNASFLMEHLKKETCFTSKVRREPLDDAPPPPKVTHSGSDESSDDDKPPPPPQFKETPVMSDVLQYLEDIRDEHVEAYCESWASMFPPMDDGELRDVADPRNDDAILTKEQRMAVKKWYGEVASRLERRLAHGSVHVVMDGAIRTALIDGASQHVRENFEKMEDVLNGREWSKHPIKWSKGDTAHWVDEMQKLF</sequence>
<dbReference type="VEuPathDB" id="TriTrypDB:BSAL_37250"/>
<name>A0A0S4JQA4_BODSA</name>
<organism evidence="2 3">
    <name type="scientific">Bodo saltans</name>
    <name type="common">Flagellated protozoan</name>
    <dbReference type="NCBI Taxonomy" id="75058"/>
    <lineage>
        <taxon>Eukaryota</taxon>
        <taxon>Discoba</taxon>
        <taxon>Euglenozoa</taxon>
        <taxon>Kinetoplastea</taxon>
        <taxon>Metakinetoplastina</taxon>
        <taxon>Eubodonida</taxon>
        <taxon>Bodonidae</taxon>
        <taxon>Bodo</taxon>
    </lineage>
</organism>
<dbReference type="EMBL" id="CYKH01002042">
    <property type="protein sequence ID" value="CUG92428.1"/>
    <property type="molecule type" value="Genomic_DNA"/>
</dbReference>
<protein>
    <submittedName>
        <fullName evidence="2">Uncharacterized protein</fullName>
    </submittedName>
</protein>